<evidence type="ECO:0000256" key="1">
    <source>
        <dbReference type="SAM" id="MobiDB-lite"/>
    </source>
</evidence>
<comment type="caution">
    <text evidence="3">The sequence shown here is derived from an EMBL/GenBank/DDBJ whole genome shotgun (WGS) entry which is preliminary data.</text>
</comment>
<name>A0A7K0G293_9SPHI</name>
<protein>
    <submittedName>
        <fullName evidence="3">DUF4142 domain-containing protein</fullName>
    </submittedName>
</protein>
<dbReference type="InterPro" id="IPR025419">
    <property type="entry name" value="DUF4142"/>
</dbReference>
<evidence type="ECO:0000259" key="2">
    <source>
        <dbReference type="Pfam" id="PF13628"/>
    </source>
</evidence>
<accession>A0A7K0G293</accession>
<sequence length="226" mass="24487">MKNIISTLAKTAVVFLSISSFDQVALASNRLPVNLYNIKAEISPEVFIRQATLMGMKELQLSGVANEQSTDAKIKAYAKMMITDHSKANEELKILAKAKGVSLPMGKLEVGTLRSDGRVDSAPENMKDTTRNDNQPEAAGNVKTNAPLTSGELTEADILKSVDELKKLKGASLDQSYVSTMIADHQKAVALFEEGTKSTDAATRKFASKQLPKLKAHLKHVMALSK</sequence>
<proteinExistence type="predicted"/>
<dbReference type="Pfam" id="PF13628">
    <property type="entry name" value="DUF4142"/>
    <property type="match status" value="2"/>
</dbReference>
<dbReference type="Proteomes" id="UP000487757">
    <property type="component" value="Unassembled WGS sequence"/>
</dbReference>
<organism evidence="3 4">
    <name type="scientific">Pedobacter petrophilus</name>
    <dbReference type="NCBI Taxonomy" id="1908241"/>
    <lineage>
        <taxon>Bacteria</taxon>
        <taxon>Pseudomonadati</taxon>
        <taxon>Bacteroidota</taxon>
        <taxon>Sphingobacteriia</taxon>
        <taxon>Sphingobacteriales</taxon>
        <taxon>Sphingobacteriaceae</taxon>
        <taxon>Pedobacter</taxon>
    </lineage>
</organism>
<feature type="domain" description="DUF4142" evidence="2">
    <location>
        <begin position="45"/>
        <end position="105"/>
    </location>
</feature>
<feature type="domain" description="DUF4142" evidence="2">
    <location>
        <begin position="146"/>
        <end position="224"/>
    </location>
</feature>
<dbReference type="EMBL" id="WKKH01000020">
    <property type="protein sequence ID" value="MRX77096.1"/>
    <property type="molecule type" value="Genomic_DNA"/>
</dbReference>
<dbReference type="OrthoDB" id="753572at2"/>
<reference evidence="3 4" key="1">
    <citation type="submission" date="2019-11" db="EMBL/GenBank/DDBJ databases">
        <title>Pedobacter petrophilus genome.</title>
        <authorList>
            <person name="Feldbauer M.J."/>
            <person name="Newman J.D."/>
        </authorList>
    </citation>
    <scope>NUCLEOTIDE SEQUENCE [LARGE SCALE GENOMIC DNA]</scope>
    <source>
        <strain evidence="3 4">LMG 29686</strain>
    </source>
</reference>
<evidence type="ECO:0000313" key="4">
    <source>
        <dbReference type="Proteomes" id="UP000487757"/>
    </source>
</evidence>
<evidence type="ECO:0000313" key="3">
    <source>
        <dbReference type="EMBL" id="MRX77096.1"/>
    </source>
</evidence>
<dbReference type="RefSeq" id="WP_154281321.1">
    <property type="nucleotide sequence ID" value="NZ_JBHUJQ010000001.1"/>
</dbReference>
<dbReference type="InterPro" id="IPR012347">
    <property type="entry name" value="Ferritin-like"/>
</dbReference>
<dbReference type="AlphaFoldDB" id="A0A7K0G293"/>
<dbReference type="PANTHER" id="PTHR38593">
    <property type="entry name" value="BLR2558 PROTEIN"/>
    <property type="match status" value="1"/>
</dbReference>
<dbReference type="PANTHER" id="PTHR38593:SF1">
    <property type="entry name" value="BLR2558 PROTEIN"/>
    <property type="match status" value="1"/>
</dbReference>
<gene>
    <name evidence="3" type="ORF">GJU39_13470</name>
</gene>
<dbReference type="Gene3D" id="1.20.1260.10">
    <property type="match status" value="1"/>
</dbReference>
<keyword evidence="4" id="KW-1185">Reference proteome</keyword>
<feature type="compositionally biased region" description="Basic and acidic residues" evidence="1">
    <location>
        <begin position="115"/>
        <end position="131"/>
    </location>
</feature>
<feature type="region of interest" description="Disordered" evidence="1">
    <location>
        <begin position="115"/>
        <end position="140"/>
    </location>
</feature>